<name>A0A922AED9_CARIL</name>
<dbReference type="EMBL" id="CM031838">
    <property type="protein sequence ID" value="KAG6679070.1"/>
    <property type="molecule type" value="Genomic_DNA"/>
</dbReference>
<keyword evidence="1" id="KW-0479">Metal-binding</keyword>
<evidence type="ECO:0000256" key="2">
    <source>
        <dbReference type="ARBA" id="ARBA00022737"/>
    </source>
</evidence>
<dbReference type="InterPro" id="IPR053192">
    <property type="entry name" value="Vacuole_Formation_Reg"/>
</dbReference>
<comment type="caution">
    <text evidence="7">The sequence shown here is derived from an EMBL/GenBank/DDBJ whole genome shotgun (WGS) entry which is preliminary data.</text>
</comment>
<protein>
    <recommendedName>
        <fullName evidence="6">Phorbol-ester/DAG-type domain-containing protein</fullName>
    </recommendedName>
</protein>
<evidence type="ECO:0000256" key="4">
    <source>
        <dbReference type="ARBA" id="ARBA00022833"/>
    </source>
</evidence>
<dbReference type="Pfam" id="PF03107">
    <property type="entry name" value="C1_2"/>
    <property type="match status" value="5"/>
</dbReference>
<keyword evidence="3" id="KW-0863">Zinc-finger</keyword>
<dbReference type="Proteomes" id="UP000811246">
    <property type="component" value="Chromosome 14"/>
</dbReference>
<dbReference type="GO" id="GO:0008270">
    <property type="term" value="F:zinc ion binding"/>
    <property type="evidence" value="ECO:0007669"/>
    <property type="project" value="UniProtKB-KW"/>
</dbReference>
<sequence length="492" mass="57230">METKHFSHRHPLVFVERLEGEGEKELLCSGCEESVLGICYKCSVCDFFLHKSCYELPQEIQHPMHPNHTLVLQKPSEKPIMFKYCDACLETCKKCFYYHCNSCCFDLDIKCASHWRNNANKDHQHVFHHILKQIQFTCEACGEERKDIASQCSICQLLIHTKCAHFPQTIKTVAHDHSLTRTYSLNQAKEQLYNVFCKLCYKKMDTKYAAYYCQECDYVAHLPCTYDKWLMDGAVDISVTLDAQFEEISLEESGVVGELKHFSHQHNLCFGDKEIDQDDKFCEGCGQLILDSFYKCEQCKFFLHERCAKLPKKKQHLLHRHPLTLDSRDDCMFYCSACKHPHRGFSYRCDECYYNLDIQCISLPETFKHEGHQHSLFLAISSMEKCKACDSSSHSYGAFYEPVFVCTECDFVLGFECASLPLEARYETHLLKLTYTVEDDSGEYYCMICEEKRNPNHWFYYCEKGGFAAHIGCISGSWSAYTIVVILFIIKL</sequence>
<organism evidence="7 8">
    <name type="scientific">Carya illinoinensis</name>
    <name type="common">Pecan</name>
    <dbReference type="NCBI Taxonomy" id="32201"/>
    <lineage>
        <taxon>Eukaryota</taxon>
        <taxon>Viridiplantae</taxon>
        <taxon>Streptophyta</taxon>
        <taxon>Embryophyta</taxon>
        <taxon>Tracheophyta</taxon>
        <taxon>Spermatophyta</taxon>
        <taxon>Magnoliopsida</taxon>
        <taxon>eudicotyledons</taxon>
        <taxon>Gunneridae</taxon>
        <taxon>Pentapetalae</taxon>
        <taxon>rosids</taxon>
        <taxon>fabids</taxon>
        <taxon>Fagales</taxon>
        <taxon>Juglandaceae</taxon>
        <taxon>Carya</taxon>
    </lineage>
</organism>
<evidence type="ECO:0000259" key="6">
    <source>
        <dbReference type="PROSITE" id="PS50081"/>
    </source>
</evidence>
<dbReference type="InterPro" id="IPR002219">
    <property type="entry name" value="PKC_DAG/PE"/>
</dbReference>
<dbReference type="PANTHER" id="PTHR32410:SF216">
    <property type="entry name" value="PHORBOL-ESTER_DAG-TYPE DOMAIN-CONTAINING PROTEIN"/>
    <property type="match status" value="1"/>
</dbReference>
<keyword evidence="4" id="KW-0862">Zinc</keyword>
<feature type="transmembrane region" description="Helical" evidence="5">
    <location>
        <begin position="467"/>
        <end position="490"/>
    </location>
</feature>
<gene>
    <name evidence="7" type="ORF">I3842_14G112900</name>
</gene>
<dbReference type="InterPro" id="IPR001965">
    <property type="entry name" value="Znf_PHD"/>
</dbReference>
<evidence type="ECO:0000256" key="3">
    <source>
        <dbReference type="ARBA" id="ARBA00022771"/>
    </source>
</evidence>
<feature type="domain" description="Phorbol-ester/DAG-type" evidence="6">
    <location>
        <begin position="265"/>
        <end position="315"/>
    </location>
</feature>
<keyword evidence="5" id="KW-0812">Transmembrane</keyword>
<dbReference type="SMART" id="SM00249">
    <property type="entry name" value="PHD"/>
    <property type="match status" value="4"/>
</dbReference>
<dbReference type="SMART" id="SM00109">
    <property type="entry name" value="C1"/>
    <property type="match status" value="5"/>
</dbReference>
<dbReference type="PANTHER" id="PTHR32410">
    <property type="entry name" value="CYSTEINE/HISTIDINE-RICH C1 DOMAIN FAMILY PROTEIN"/>
    <property type="match status" value="1"/>
</dbReference>
<evidence type="ECO:0000313" key="8">
    <source>
        <dbReference type="Proteomes" id="UP000811246"/>
    </source>
</evidence>
<accession>A0A922AED9</accession>
<proteinExistence type="predicted"/>
<keyword evidence="5" id="KW-1133">Transmembrane helix</keyword>
<keyword evidence="5" id="KW-0472">Membrane</keyword>
<dbReference type="PROSITE" id="PS50081">
    <property type="entry name" value="ZF_DAG_PE_2"/>
    <property type="match status" value="1"/>
</dbReference>
<evidence type="ECO:0000256" key="1">
    <source>
        <dbReference type="ARBA" id="ARBA00022723"/>
    </source>
</evidence>
<dbReference type="InterPro" id="IPR004146">
    <property type="entry name" value="DC1"/>
</dbReference>
<evidence type="ECO:0000313" key="7">
    <source>
        <dbReference type="EMBL" id="KAG6679070.1"/>
    </source>
</evidence>
<evidence type="ECO:0000256" key="5">
    <source>
        <dbReference type="SAM" id="Phobius"/>
    </source>
</evidence>
<keyword evidence="2" id="KW-0677">Repeat</keyword>
<reference evidence="7" key="1">
    <citation type="submission" date="2021-01" db="EMBL/GenBank/DDBJ databases">
        <authorList>
            <person name="Lovell J.T."/>
            <person name="Bentley N."/>
            <person name="Bhattarai G."/>
            <person name="Jenkins J.W."/>
            <person name="Sreedasyam A."/>
            <person name="Alarcon Y."/>
            <person name="Bock C."/>
            <person name="Boston L."/>
            <person name="Carlson J."/>
            <person name="Cervantes K."/>
            <person name="Clermont K."/>
            <person name="Krom N."/>
            <person name="Kubenka K."/>
            <person name="Mamidi S."/>
            <person name="Mattison C."/>
            <person name="Monteros M."/>
            <person name="Pisani C."/>
            <person name="Plott C."/>
            <person name="Rajasekar S."/>
            <person name="Rhein H.S."/>
            <person name="Rohla C."/>
            <person name="Song M."/>
            <person name="Hilaire R.S."/>
            <person name="Shu S."/>
            <person name="Wells L."/>
            <person name="Wang X."/>
            <person name="Webber J."/>
            <person name="Heerema R.J."/>
            <person name="Klein P."/>
            <person name="Conner P."/>
            <person name="Grauke L."/>
            <person name="Grimwood J."/>
            <person name="Schmutz J."/>
            <person name="Randall J.J."/>
        </authorList>
    </citation>
    <scope>NUCLEOTIDE SEQUENCE</scope>
    <source>
        <tissue evidence="7">Leaf</tissue>
    </source>
</reference>
<dbReference type="AlphaFoldDB" id="A0A922AED9"/>